<sequence>MSTPVLSELQKFLKPIVDFAESTDDSDESSDEDGGNVRFGHIQIPPYRLGKVSLLESVRQISMKANRFNAEMIFVVSAREKELGIGVKDDGKVTPVILTFSELIDALRASKKGARNGQWVTAPKPPWKKGQALPIEVVLVICLDPLMPADCALCLLGAVRWAIDQASSWDQTDIRVLTLSAEKEFNFLSEVVSFLAPDKQVASVDLSVRGPQDGTSGSWIIVQPGPGGYAGRILEKLRAGTDCRRLILSFDERLREQFEQQMRDTEKPTVEFRTVEATVSVDPLLHLERSEQGPKILFITFQGEVPFLPLQIQNFDELYLVLGTSGIFKKAWDEISRQVINLAHWASMGDRRLQSWWASQPSIPTRIVYTAGVPLEQFLQGGGSRLRLVENAQLGGFIASLADIASWGIDPGAALDCFVRQSQRAQEMSLRLHTQRLITESGLDLADKEAEVFRAVVSLLGYDHRLALFVALNCRPEVRRVKVQLAAMLKYSTNQVVLIHESVFNDRKKYNTVLRGCHGLGSSMARQGTMWLNLGLLKRHQKMVEQQNEDGAPEDTLSDLVRVFPDKVSLIGTEIGEILDRLVKLGVSVDNTVSVAQETNQLSSEAMEEISDHLVSAFTHNLVVTENFSPDEQDAPRLSHKVMSTWLGLTQAGRARLININSYLKKEKACGFGISCDFDRNKEGHHFFNDWTYIPGITVAKWRSQFESDVTFYEILNTDVEREGNV</sequence>
<accession>A0A8H5KYA5</accession>
<dbReference type="RefSeq" id="XP_036531103.1">
    <property type="nucleotide sequence ID" value="XM_036678324.1"/>
</dbReference>
<comment type="caution">
    <text evidence="1">The sequence shown here is derived from an EMBL/GenBank/DDBJ whole genome shotgun (WGS) entry which is preliminary data.</text>
</comment>
<evidence type="ECO:0000313" key="2">
    <source>
        <dbReference type="Proteomes" id="UP000547976"/>
    </source>
</evidence>
<organism evidence="1 2">
    <name type="scientific">Gibberella subglutinans</name>
    <name type="common">Fusarium subglutinans</name>
    <dbReference type="NCBI Taxonomy" id="42677"/>
    <lineage>
        <taxon>Eukaryota</taxon>
        <taxon>Fungi</taxon>
        <taxon>Dikarya</taxon>
        <taxon>Ascomycota</taxon>
        <taxon>Pezizomycotina</taxon>
        <taxon>Sordariomycetes</taxon>
        <taxon>Hypocreomycetidae</taxon>
        <taxon>Hypocreales</taxon>
        <taxon>Nectriaceae</taxon>
        <taxon>Fusarium</taxon>
        <taxon>Fusarium fujikuroi species complex</taxon>
    </lineage>
</organism>
<reference evidence="1 2" key="1">
    <citation type="submission" date="2020-05" db="EMBL/GenBank/DDBJ databases">
        <title>Identification and distribution of gene clusters putatively required for synthesis of sphingolipid metabolism inhibitors in phylogenetically diverse species of the filamentous fungus Fusarium.</title>
        <authorList>
            <person name="Kim H.-S."/>
            <person name="Busman M."/>
            <person name="Brown D.W."/>
            <person name="Divon H."/>
            <person name="Uhlig S."/>
            <person name="Proctor R.H."/>
        </authorList>
    </citation>
    <scope>NUCLEOTIDE SEQUENCE [LARGE SCALE GENOMIC DNA]</scope>
    <source>
        <strain evidence="1 2">NRRL 66333</strain>
    </source>
</reference>
<keyword evidence="2" id="KW-1185">Reference proteome</keyword>
<gene>
    <name evidence="1" type="ORF">FSUBG_13433</name>
</gene>
<name>A0A8H5KYA5_GIBSU</name>
<protein>
    <submittedName>
        <fullName evidence="1">Uncharacterized protein</fullName>
    </submittedName>
</protein>
<dbReference type="EMBL" id="JAAOAV010000342">
    <property type="protein sequence ID" value="KAF5580280.1"/>
    <property type="molecule type" value="Genomic_DNA"/>
</dbReference>
<evidence type="ECO:0000313" key="1">
    <source>
        <dbReference type="EMBL" id="KAF5580280.1"/>
    </source>
</evidence>
<dbReference type="Proteomes" id="UP000547976">
    <property type="component" value="Unassembled WGS sequence"/>
</dbReference>
<dbReference type="OrthoDB" id="5035669at2759"/>
<dbReference type="GeneID" id="59313042"/>
<dbReference type="AlphaFoldDB" id="A0A8H5KYA5"/>
<proteinExistence type="predicted"/>